<accession>A0ABR2WX13</accession>
<feature type="compositionally biased region" description="Polar residues" evidence="7">
    <location>
        <begin position="75"/>
        <end position="86"/>
    </location>
</feature>
<feature type="compositionally biased region" description="Polar residues" evidence="7">
    <location>
        <begin position="290"/>
        <end position="308"/>
    </location>
</feature>
<evidence type="ECO:0000256" key="6">
    <source>
        <dbReference type="RuleBase" id="RU364101"/>
    </source>
</evidence>
<comment type="subcellular location">
    <subcellularLocation>
        <location evidence="6">Endoplasmic reticulum membrane</location>
    </subcellularLocation>
</comment>
<evidence type="ECO:0000256" key="4">
    <source>
        <dbReference type="ARBA" id="ARBA00022892"/>
    </source>
</evidence>
<dbReference type="Pfam" id="PF12932">
    <property type="entry name" value="Sec16"/>
    <property type="match status" value="1"/>
</dbReference>
<evidence type="ECO:0000313" key="11">
    <source>
        <dbReference type="Proteomes" id="UP001479436"/>
    </source>
</evidence>
<dbReference type="PANTHER" id="PTHR13402:SF6">
    <property type="entry name" value="SECRETORY 16, ISOFORM I"/>
    <property type="match status" value="1"/>
</dbReference>
<name>A0ABR2WX13_9FUNG</name>
<dbReference type="Gene3D" id="1.25.40.1030">
    <property type="match status" value="1"/>
</dbReference>
<comment type="caution">
    <text evidence="10">The sequence shown here is derived from an EMBL/GenBank/DDBJ whole genome shotgun (WGS) entry which is preliminary data.</text>
</comment>
<dbReference type="CDD" id="cd09233">
    <property type="entry name" value="ACE1-Sec16-like"/>
    <property type="match status" value="1"/>
</dbReference>
<sequence length="1610" mass="180463">MSTSDKRLNSKGEVEEGPIPFFGNASGDADLFGSLIRNQASSRPDDWQVHSSNDRKCIAPHDYSIVANAQLSPVKSFSSHHPTTGYSKTTELSTTLSSRSVGSYLNDPAYSHQNQRNQVPTQLSNTQHSTSKISEQYSQAGYQQRTEHPAINNTYPQQPEYPNDYDIYQQSAEKANRSHNSYHKQLYPQENIEQDMSVVSYYNDGNNSQNPNRVDFNVQYHHQEFTEENNYDNTLGYNYNSFQYDSASADYYQQYSHNPQHDEGYNQLVEQNMSSAFYSSNAHTQPILSSEGTSISPRKTEINSCSNNKDQHTYKDPAAFFELFPVNQGHTSTCSLNQPYNSLQNQTPPDSPAVALISSSEELTSVELDTQKCQLNTQNLHTFGSKTHLMKTNEHQERLGSDDEIIIYKDHSDMYETAEKCEVKQRVHDSSKEEGSESPFTKSFEKIEKKDLFEQTEDIDISDPSLFDTAAGMLSSFVGASRVSAKPKYPKSHHDQQRIFGLGESITENQEDLDDLVLGLALNSQDTASNEKRNASENDSPFGYDIIVGDEEISPNITSLPSDISESTPVSAEGSVIQLASDDMMEARSDTYSDFELKPKSLENSSAEFSPLSAEHNFMTDIETINHPSDIDNSNANVNRNNSQQRNRAVCTEVDGEEYLYLPKQSLVDDHDHLCESSQQWSTEAISHDSQLSYVALKSRIKMEEDTENKTNQGNNTTSNHCEQNYGDYIDDDDAYCDNYCYESQYNEQRKTATFEISQTLESYSSKIGKEVIAGQDFKHATQELLQNGNDFATNNNYGTRESNVSTTADPGNSIAKPYTEQIPSCGAEYPLHSYGNTFDHYQSDSERDRGKNQYQEAREYHFVDNSQPTVPDISSELLIEGTQALDQSPWEEVQNYYRGDSYTNTVSYYQQYSESNAAFSQNEIQNPSHSKVRSKQDEQIYDPNQGYYDQHIYPYHAASDRVKLGSDIQRLPEQRQVQAGASTTQHAYGGVSEYHTSGHNYESNYLYYNQQSHTPHGLDMNSQCRDTSTTQPTSGYVHEQPPMSYYNINAGHDNAGANSYYNNKDASSCKVNDPLGRSNGCPVVAFGFGGKLVLMFPQKVTRFSTSSSTPIAKIYPGELKFHKLGNIIQQKNPNRFPGPLLFDKEKSSVKSRKKSVAQFLDEKIKELSENSFGQTEDDGQDEVVLWKLLKTLCDHQGTLVGSSEVEKETLGTIFPVANRRRDNNRLGVNDNRKQHKAASPGALDSLQDLLLKGDRSEATAFAMENHLWAHALIIGSCVGKSTWQQVIQRFTLEELTSSSNSERESMAIMYNLFAGLGKNAIKDFIPESSVDYPSNLYTSAIPKSSPQLSEQLPRNSTSTAKLSKWRETVAMILANRTAGDSMALTSLGDLLRSHGWTNAAHVCYLLSPQSSIHSGVDTPSVKTVLFGVDHITYPSSFARDQDALDRTEIYEHAISLRPSSPVNGLPFLQSYKLHRAWYLSDLGFTDEALRYCEAITNIVEAHPKGSPYFHDLFLTKLKELHERLTKALGHKGTPSSASVHSWLTAMKTPTLGSLMDAVDRGLNRFIVGDSGITKPKSEVTQEITAGPFSIYDPPKDQGTRLIAQLPLDM</sequence>
<feature type="compositionally biased region" description="Polar residues" evidence="7">
    <location>
        <begin position="111"/>
        <end position="130"/>
    </location>
</feature>
<keyword evidence="6" id="KW-0072">Autophagy</keyword>
<keyword evidence="6" id="KW-0472">Membrane</keyword>
<keyword evidence="3 6" id="KW-0256">Endoplasmic reticulum</keyword>
<keyword evidence="2 6" id="KW-0813">Transport</keyword>
<feature type="compositionally biased region" description="Low complexity" evidence="7">
    <location>
        <begin position="87"/>
        <end position="100"/>
    </location>
</feature>
<dbReference type="InterPro" id="IPR024298">
    <property type="entry name" value="Sec16_Sec23-bd"/>
</dbReference>
<reference evidence="10 11" key="1">
    <citation type="submission" date="2023-04" db="EMBL/GenBank/DDBJ databases">
        <title>Genome of Basidiobolus ranarum AG-B5.</title>
        <authorList>
            <person name="Stajich J.E."/>
            <person name="Carter-House D."/>
            <person name="Gryganskyi A."/>
        </authorList>
    </citation>
    <scope>NUCLEOTIDE SEQUENCE [LARGE SCALE GENOMIC DNA]</scope>
    <source>
        <strain evidence="10 11">AG-B5</strain>
    </source>
</reference>
<evidence type="ECO:0000313" key="10">
    <source>
        <dbReference type="EMBL" id="KAK9766027.1"/>
    </source>
</evidence>
<comment type="similarity">
    <text evidence="1 6">Belongs to the SEC16 family.</text>
</comment>
<evidence type="ECO:0000256" key="5">
    <source>
        <dbReference type="ARBA" id="ARBA00024687"/>
    </source>
</evidence>
<comment type="function">
    <text evidence="5 6">Involved in the initiation of assembly of the COPII coat required for the formation of transport vesicles from the endoplasmic reticulum (ER) and the selection of cargo molecules. Also involved in autophagy.</text>
</comment>
<gene>
    <name evidence="10" type="ORF">K7432_005196</name>
</gene>
<feature type="region of interest" description="Disordered" evidence="7">
    <location>
        <begin position="75"/>
        <end position="130"/>
    </location>
</feature>
<evidence type="ECO:0000256" key="2">
    <source>
        <dbReference type="ARBA" id="ARBA00022448"/>
    </source>
</evidence>
<evidence type="ECO:0000256" key="3">
    <source>
        <dbReference type="ARBA" id="ARBA00022824"/>
    </source>
</evidence>
<protein>
    <recommendedName>
        <fullName evidence="6">Protein transport protein sec16</fullName>
    </recommendedName>
</protein>
<feature type="domain" description="Sec16 Sec23-binding" evidence="8">
    <location>
        <begin position="1247"/>
        <end position="1570"/>
    </location>
</feature>
<evidence type="ECO:0000259" key="8">
    <source>
        <dbReference type="Pfam" id="PF12931"/>
    </source>
</evidence>
<evidence type="ECO:0000259" key="9">
    <source>
        <dbReference type="Pfam" id="PF12932"/>
    </source>
</evidence>
<feature type="compositionally biased region" description="Polar residues" evidence="7">
    <location>
        <begin position="1017"/>
        <end position="1035"/>
    </location>
</feature>
<dbReference type="InterPro" id="IPR024340">
    <property type="entry name" value="Sec16_CCD"/>
</dbReference>
<organism evidence="10 11">
    <name type="scientific">Basidiobolus ranarum</name>
    <dbReference type="NCBI Taxonomy" id="34480"/>
    <lineage>
        <taxon>Eukaryota</taxon>
        <taxon>Fungi</taxon>
        <taxon>Fungi incertae sedis</taxon>
        <taxon>Zoopagomycota</taxon>
        <taxon>Entomophthoromycotina</taxon>
        <taxon>Basidiobolomycetes</taxon>
        <taxon>Basidiobolales</taxon>
        <taxon>Basidiobolaceae</taxon>
        <taxon>Basidiobolus</taxon>
    </lineage>
</organism>
<feature type="region of interest" description="Disordered" evidence="7">
    <location>
        <begin position="1"/>
        <end position="25"/>
    </location>
</feature>
<dbReference type="EMBL" id="JASJQH010000198">
    <property type="protein sequence ID" value="KAK9766027.1"/>
    <property type="molecule type" value="Genomic_DNA"/>
</dbReference>
<keyword evidence="4 6" id="KW-0931">ER-Golgi transport</keyword>
<keyword evidence="11" id="KW-1185">Reference proteome</keyword>
<evidence type="ECO:0000256" key="1">
    <source>
        <dbReference type="ARBA" id="ARBA00005927"/>
    </source>
</evidence>
<feature type="region of interest" description="Disordered" evidence="7">
    <location>
        <begin position="1017"/>
        <end position="1041"/>
    </location>
</feature>
<dbReference type="Pfam" id="PF12931">
    <property type="entry name" value="TPR_Sec16"/>
    <property type="match status" value="1"/>
</dbReference>
<feature type="domain" description="Sec16 central conserved" evidence="9">
    <location>
        <begin position="1082"/>
        <end position="1198"/>
    </location>
</feature>
<dbReference type="Proteomes" id="UP001479436">
    <property type="component" value="Unassembled WGS sequence"/>
</dbReference>
<feature type="compositionally biased region" description="Basic and acidic residues" evidence="7">
    <location>
        <begin position="1"/>
        <end position="14"/>
    </location>
</feature>
<feature type="region of interest" description="Disordered" evidence="7">
    <location>
        <begin position="290"/>
        <end position="309"/>
    </location>
</feature>
<keyword evidence="6" id="KW-0653">Protein transport</keyword>
<evidence type="ECO:0000256" key="7">
    <source>
        <dbReference type="SAM" id="MobiDB-lite"/>
    </source>
</evidence>
<proteinExistence type="inferred from homology"/>
<dbReference type="PANTHER" id="PTHR13402">
    <property type="entry name" value="RGPR-RELATED"/>
    <property type="match status" value="1"/>
</dbReference>